<gene>
    <name evidence="2" type="ORF">ACFSR1_08645</name>
</gene>
<sequence length="166" mass="19284">MKKFIASLLLLGVMNPCLAQKIEKLPEVVIIATNYKYLSTVDSEDESESVDLLQKEVASYDLKNSDVYEDEYDLYYVSFHIPDGKILAAYDKNGKVLRTIEKFNDTRLPRNIMEAVTKRFPGWEITKDVYLVNYHSENGVTKKYKLRLQNGKKRIKVKTDEFGKFL</sequence>
<feature type="chain" id="PRO_5046558893" evidence="1">
    <location>
        <begin position="20"/>
        <end position="166"/>
    </location>
</feature>
<comment type="caution">
    <text evidence="2">The sequence shown here is derived from an EMBL/GenBank/DDBJ whole genome shotgun (WGS) entry which is preliminary data.</text>
</comment>
<dbReference type="Gene3D" id="3.10.450.360">
    <property type="match status" value="1"/>
</dbReference>
<keyword evidence="3" id="KW-1185">Reference proteome</keyword>
<proteinExistence type="predicted"/>
<evidence type="ECO:0000256" key="1">
    <source>
        <dbReference type="SAM" id="SignalP"/>
    </source>
</evidence>
<keyword evidence="2" id="KW-0548">Nucleotidyltransferase</keyword>
<feature type="signal peptide" evidence="1">
    <location>
        <begin position="1"/>
        <end position="19"/>
    </location>
</feature>
<dbReference type="EMBL" id="JBHULE010000019">
    <property type="protein sequence ID" value="MFD2562739.1"/>
    <property type="molecule type" value="Genomic_DNA"/>
</dbReference>
<keyword evidence="2" id="KW-0808">Transferase</keyword>
<dbReference type="GO" id="GO:0016779">
    <property type="term" value="F:nucleotidyltransferase activity"/>
    <property type="evidence" value="ECO:0007669"/>
    <property type="project" value="UniProtKB-KW"/>
</dbReference>
<dbReference type="SUPFAM" id="SSF160574">
    <property type="entry name" value="BT0923-like"/>
    <property type="match status" value="1"/>
</dbReference>
<evidence type="ECO:0000313" key="3">
    <source>
        <dbReference type="Proteomes" id="UP001597319"/>
    </source>
</evidence>
<evidence type="ECO:0000313" key="2">
    <source>
        <dbReference type="EMBL" id="MFD2562739.1"/>
    </source>
</evidence>
<accession>A0ABW5LG03</accession>
<dbReference type="RefSeq" id="WP_378291592.1">
    <property type="nucleotide sequence ID" value="NZ_JBHULE010000019.1"/>
</dbReference>
<name>A0ABW5LG03_9FLAO</name>
<reference evidence="3" key="1">
    <citation type="journal article" date="2019" name="Int. J. Syst. Evol. Microbiol.">
        <title>The Global Catalogue of Microorganisms (GCM) 10K type strain sequencing project: providing services to taxonomists for standard genome sequencing and annotation.</title>
        <authorList>
            <consortium name="The Broad Institute Genomics Platform"/>
            <consortium name="The Broad Institute Genome Sequencing Center for Infectious Disease"/>
            <person name="Wu L."/>
            <person name="Ma J."/>
        </authorList>
    </citation>
    <scope>NUCLEOTIDE SEQUENCE [LARGE SCALE GENOMIC DNA]</scope>
    <source>
        <strain evidence="3">KCTC 52274</strain>
    </source>
</reference>
<dbReference type="Proteomes" id="UP001597319">
    <property type="component" value="Unassembled WGS sequence"/>
</dbReference>
<organism evidence="2 3">
    <name type="scientific">Aquimarina rubra</name>
    <dbReference type="NCBI Taxonomy" id="1920033"/>
    <lineage>
        <taxon>Bacteria</taxon>
        <taxon>Pseudomonadati</taxon>
        <taxon>Bacteroidota</taxon>
        <taxon>Flavobacteriia</taxon>
        <taxon>Flavobacteriales</taxon>
        <taxon>Flavobacteriaceae</taxon>
        <taxon>Aquimarina</taxon>
    </lineage>
</organism>
<keyword evidence="1" id="KW-0732">Signal</keyword>
<protein>
    <submittedName>
        <fullName evidence="2">Nicotinate-nucleotide adenylyltransferase</fullName>
    </submittedName>
</protein>